<accession>A0A0B0M6I1</accession>
<proteinExistence type="predicted"/>
<comment type="caution">
    <text evidence="1">The sequence shown here is derived from an EMBL/GenBank/DDBJ whole genome shotgun (WGS) entry which is preliminary data.</text>
</comment>
<organism evidence="1 2">
    <name type="scientific">Gossypium arboreum</name>
    <name type="common">Tree cotton</name>
    <name type="synonym">Gossypium nanking</name>
    <dbReference type="NCBI Taxonomy" id="29729"/>
    <lineage>
        <taxon>Eukaryota</taxon>
        <taxon>Viridiplantae</taxon>
        <taxon>Streptophyta</taxon>
        <taxon>Embryophyta</taxon>
        <taxon>Tracheophyta</taxon>
        <taxon>Spermatophyta</taxon>
        <taxon>Magnoliopsida</taxon>
        <taxon>eudicotyledons</taxon>
        <taxon>Gunneridae</taxon>
        <taxon>Pentapetalae</taxon>
        <taxon>rosids</taxon>
        <taxon>malvids</taxon>
        <taxon>Malvales</taxon>
        <taxon>Malvaceae</taxon>
        <taxon>Malvoideae</taxon>
        <taxon>Gossypium</taxon>
    </lineage>
</organism>
<name>A0A0B0M6I1_GOSAR</name>
<dbReference type="Proteomes" id="UP000032142">
    <property type="component" value="Unassembled WGS sequence"/>
</dbReference>
<protein>
    <submittedName>
        <fullName evidence="1">Uncharacterized protein</fullName>
    </submittedName>
</protein>
<dbReference type="AlphaFoldDB" id="A0A0B0M6I1"/>
<gene>
    <name evidence="1" type="ORF">F383_37037</name>
</gene>
<evidence type="ECO:0000313" key="2">
    <source>
        <dbReference type="Proteomes" id="UP000032142"/>
    </source>
</evidence>
<reference evidence="2" key="1">
    <citation type="submission" date="2014-09" db="EMBL/GenBank/DDBJ databases">
        <authorList>
            <person name="Mudge J."/>
            <person name="Ramaraj T."/>
            <person name="Lindquist I.E."/>
            <person name="Bharti A.K."/>
            <person name="Sundararajan A."/>
            <person name="Cameron C.T."/>
            <person name="Woodward J.E."/>
            <person name="May G.D."/>
            <person name="Brubaker C."/>
            <person name="Broadhvest J."/>
            <person name="Wilkins T.A."/>
        </authorList>
    </citation>
    <scope>NUCLEOTIDE SEQUENCE</scope>
    <source>
        <strain evidence="2">cv. AKA8401</strain>
    </source>
</reference>
<dbReference type="EMBL" id="JRRC01012906">
    <property type="protein sequence ID" value="KHF97622.1"/>
    <property type="molecule type" value="Genomic_DNA"/>
</dbReference>
<sequence length="27" mass="3088">MGHLGVRFRCIRWYSKCSMGKLSSNLG</sequence>
<evidence type="ECO:0000313" key="1">
    <source>
        <dbReference type="EMBL" id="KHF97622.1"/>
    </source>
</evidence>
<keyword evidence="2" id="KW-1185">Reference proteome</keyword>